<dbReference type="InterPro" id="IPR036397">
    <property type="entry name" value="RNaseH_sf"/>
</dbReference>
<name>A0ABP0L179_9DINO</name>
<protein>
    <submittedName>
        <fullName evidence="3">Ankyrin-2</fullName>
    </submittedName>
</protein>
<comment type="caution">
    <text evidence="3">The sequence shown here is derived from an EMBL/GenBank/DDBJ whole genome shotgun (WGS) entry which is preliminary data.</text>
</comment>
<proteinExistence type="predicted"/>
<evidence type="ECO:0000313" key="3">
    <source>
        <dbReference type="EMBL" id="CAK9032922.1"/>
    </source>
</evidence>
<sequence>MELLKQLQRQRAQDEMGAMETTEYARAILHWRIIGAKVLEFIEKFEAGTKYAKQLGSWGLPPPMPGNAPSPLETSVPPTFKQEQYAQAVKTVGIFQGLRKCAKPAMTTYEQCKHPTNCLAGAGNAVQREVWCQSCHARWKVASVIPKVKAAPKANVRPDPEEIAVLQQSLAQQLPQQGPSSSGSPPYLLESQLLTLKAELEQEEVHAAQRKYLEDQVLWMSVVAGEERMQKAMNDPAQLNRAIKSQLAAKITGKNNITAELEYQVSHSNGKVEFHKGILPTQLPRDGSSLYIKTAYELPEEDYMDQEWNFRRMPFSRAVFVLGTGIEHLNFAMELFEWQAIVKAAEKDKITQMVCLGMEDFNESWAEGDDGGIDPEELIDQAQEREAEQDRILELQKEKGLLQRLHVNLGHPSKEDFYRALKMSRARPEVLKYVKKEFACDHCTQHQNPKSARPSTIPKGYTPNRVVGIDTVFFPGINPRDQKPVLNIIDWGTCYQMLEPVPDMQSSSIWNSFVKSWLRTFGMPEMIVMDQGREFIGVFSQRAAEYGALVRTIGARAPWQNGRTERHGGLAKGTFIKAGNQVGLTTQAEWDECLRSVEAAKNRLFHPSGFSPAQRQLGQNLRLPGSLASDDPFEVGLIQGSAGRTLEIRQAALESFLRYSTEASAKKAAYGRSRGSRHFNAGKIVYVFRKPWQDAGQRLPAIELAGRNVWVSMKGELWKCAQEQLRRATSEEEDAMNLLKEEF</sequence>
<dbReference type="SUPFAM" id="SSF53098">
    <property type="entry name" value="Ribonuclease H-like"/>
    <property type="match status" value="1"/>
</dbReference>
<reference evidence="3 4" key="1">
    <citation type="submission" date="2024-02" db="EMBL/GenBank/DDBJ databases">
        <authorList>
            <person name="Chen Y."/>
            <person name="Shah S."/>
            <person name="Dougan E. K."/>
            <person name="Thang M."/>
            <person name="Chan C."/>
        </authorList>
    </citation>
    <scope>NUCLEOTIDE SEQUENCE [LARGE SCALE GENOMIC DNA]</scope>
</reference>
<evidence type="ECO:0000259" key="2">
    <source>
        <dbReference type="PROSITE" id="PS50994"/>
    </source>
</evidence>
<dbReference type="Pfam" id="PF00665">
    <property type="entry name" value="rve"/>
    <property type="match status" value="1"/>
</dbReference>
<dbReference type="PROSITE" id="PS50994">
    <property type="entry name" value="INTEGRASE"/>
    <property type="match status" value="1"/>
</dbReference>
<evidence type="ECO:0000313" key="4">
    <source>
        <dbReference type="Proteomes" id="UP001642464"/>
    </source>
</evidence>
<dbReference type="InterPro" id="IPR012337">
    <property type="entry name" value="RNaseH-like_sf"/>
</dbReference>
<gene>
    <name evidence="3" type="ORF">SCF082_LOCUS20266</name>
</gene>
<accession>A0ABP0L179</accession>
<feature type="coiled-coil region" evidence="1">
    <location>
        <begin position="378"/>
        <end position="405"/>
    </location>
</feature>
<dbReference type="PANTHER" id="PTHR37984">
    <property type="entry name" value="PROTEIN CBG26694"/>
    <property type="match status" value="1"/>
</dbReference>
<dbReference type="Gene3D" id="3.30.420.10">
    <property type="entry name" value="Ribonuclease H-like superfamily/Ribonuclease H"/>
    <property type="match status" value="1"/>
</dbReference>
<dbReference type="InterPro" id="IPR001584">
    <property type="entry name" value="Integrase_cat-core"/>
</dbReference>
<dbReference type="InterPro" id="IPR050951">
    <property type="entry name" value="Retrovirus_Pol_polyprotein"/>
</dbReference>
<feature type="domain" description="Integrase catalytic" evidence="2">
    <location>
        <begin position="459"/>
        <end position="620"/>
    </location>
</feature>
<dbReference type="PANTHER" id="PTHR37984:SF5">
    <property type="entry name" value="PROTEIN NYNRIN-LIKE"/>
    <property type="match status" value="1"/>
</dbReference>
<organism evidence="3 4">
    <name type="scientific">Durusdinium trenchii</name>
    <dbReference type="NCBI Taxonomy" id="1381693"/>
    <lineage>
        <taxon>Eukaryota</taxon>
        <taxon>Sar</taxon>
        <taxon>Alveolata</taxon>
        <taxon>Dinophyceae</taxon>
        <taxon>Suessiales</taxon>
        <taxon>Symbiodiniaceae</taxon>
        <taxon>Durusdinium</taxon>
    </lineage>
</organism>
<keyword evidence="4" id="KW-1185">Reference proteome</keyword>
<dbReference type="EMBL" id="CAXAMM010014102">
    <property type="protein sequence ID" value="CAK9032922.1"/>
    <property type="molecule type" value="Genomic_DNA"/>
</dbReference>
<keyword evidence="1" id="KW-0175">Coiled coil</keyword>
<dbReference type="Proteomes" id="UP001642464">
    <property type="component" value="Unassembled WGS sequence"/>
</dbReference>
<evidence type="ECO:0000256" key="1">
    <source>
        <dbReference type="SAM" id="Coils"/>
    </source>
</evidence>